<evidence type="ECO:0000259" key="2">
    <source>
        <dbReference type="Pfam" id="PF07833"/>
    </source>
</evidence>
<evidence type="ECO:0000313" key="4">
    <source>
        <dbReference type="Proteomes" id="UP000307943"/>
    </source>
</evidence>
<accession>A0A5C4SVX1</accession>
<evidence type="ECO:0000313" key="3">
    <source>
        <dbReference type="EMBL" id="TNJ56703.1"/>
    </source>
</evidence>
<protein>
    <submittedName>
        <fullName evidence="3">Copper amine oxidase N-terminal domain-containing protein</fullName>
    </submittedName>
</protein>
<proteinExistence type="predicted"/>
<dbReference type="Proteomes" id="UP000307943">
    <property type="component" value="Unassembled WGS sequence"/>
</dbReference>
<keyword evidence="1" id="KW-0732">Signal</keyword>
<comment type="caution">
    <text evidence="3">The sequence shown here is derived from an EMBL/GenBank/DDBJ whole genome shotgun (WGS) entry which is preliminary data.</text>
</comment>
<feature type="domain" description="Copper amine oxidase-like N-terminal" evidence="2">
    <location>
        <begin position="62"/>
        <end position="156"/>
    </location>
</feature>
<dbReference type="Gene3D" id="3.30.457.10">
    <property type="entry name" value="Copper amine oxidase-like, N-terminal domain"/>
    <property type="match status" value="1"/>
</dbReference>
<gene>
    <name evidence="3" type="ORF">FE784_38780</name>
</gene>
<dbReference type="InterPro" id="IPR012854">
    <property type="entry name" value="Cu_amine_oxidase-like_N"/>
</dbReference>
<evidence type="ECO:0000256" key="1">
    <source>
        <dbReference type="SAM" id="SignalP"/>
    </source>
</evidence>
<sequence>MNNRMKKGIATLFALSISITGGAAYAANDAVPQPISATIISTAIHQQIQIAINNEALAAGGYIKADAKEPMLPLRDVAEAMGIKVTWNETDRSAELTKDRLWTTVKLDEDRYVLNKMYKPLGTAPELTDSKTYVPASFVSEILHAAVKIEGSSVSITTEEERKTTTTKGVVSAVYEGNGRQTVRINGIGPDGLVLNVGADTVYEKADGTKLTFADMTLGLEIEAEHSLAATLSLPPQTATYKITVLDGQTEAKDIIGTAGLIEEVRTSDDGATSLRIKGAGLGDQSPSEVVLRLADTTELINVNGEAIEKSSLEKGAKVIGYYTGLLTKSLPPIGTAWKIVLQAPADDAASKPE</sequence>
<feature type="signal peptide" evidence="1">
    <location>
        <begin position="1"/>
        <end position="26"/>
    </location>
</feature>
<dbReference type="SUPFAM" id="SSF55383">
    <property type="entry name" value="Copper amine oxidase, domain N"/>
    <property type="match status" value="1"/>
</dbReference>
<keyword evidence="4" id="KW-1185">Reference proteome</keyword>
<dbReference type="Pfam" id="PF07833">
    <property type="entry name" value="Cu_amine_oxidN1"/>
    <property type="match status" value="1"/>
</dbReference>
<dbReference type="AlphaFoldDB" id="A0A5C4SVX1"/>
<organism evidence="3 4">
    <name type="scientific">Paenibacillus hemerocallicola</name>
    <dbReference type="NCBI Taxonomy" id="1172614"/>
    <lineage>
        <taxon>Bacteria</taxon>
        <taxon>Bacillati</taxon>
        <taxon>Bacillota</taxon>
        <taxon>Bacilli</taxon>
        <taxon>Bacillales</taxon>
        <taxon>Paenibacillaceae</taxon>
        <taxon>Paenibacillus</taxon>
    </lineage>
</organism>
<reference evidence="3 4" key="1">
    <citation type="submission" date="2019-05" db="EMBL/GenBank/DDBJ databases">
        <title>We sequenced the genome of Paenibacillus hemerocallicola KCTC 33185 for further insight into its adaptation and study the phylogeny of Paenibacillus.</title>
        <authorList>
            <person name="Narsing Rao M.P."/>
        </authorList>
    </citation>
    <scope>NUCLEOTIDE SEQUENCE [LARGE SCALE GENOMIC DNA]</scope>
    <source>
        <strain evidence="3 4">KCTC 33185</strain>
    </source>
</reference>
<name>A0A5C4SVX1_9BACL</name>
<feature type="chain" id="PRO_5022895239" evidence="1">
    <location>
        <begin position="27"/>
        <end position="354"/>
    </location>
</feature>
<dbReference type="EMBL" id="VDCQ01000106">
    <property type="protein sequence ID" value="TNJ56703.1"/>
    <property type="molecule type" value="Genomic_DNA"/>
</dbReference>
<dbReference type="OrthoDB" id="2029085at2"/>
<dbReference type="RefSeq" id="WP_139607658.1">
    <property type="nucleotide sequence ID" value="NZ_VDCQ01000106.1"/>
</dbReference>
<dbReference type="InterPro" id="IPR036582">
    <property type="entry name" value="Mao_N_sf"/>
</dbReference>